<evidence type="ECO:0000313" key="7">
    <source>
        <dbReference type="Proteomes" id="UP000002630"/>
    </source>
</evidence>
<dbReference type="PROSITE" id="PS01150">
    <property type="entry name" value="COMPLEX1_20K"/>
    <property type="match status" value="1"/>
</dbReference>
<feature type="domain" description="NADH:ubiquinone oxidoreductase-like 20kDa subunit" evidence="5">
    <location>
        <begin position="100"/>
        <end position="209"/>
    </location>
</feature>
<dbReference type="InParanoid" id="D8LIF1"/>
<dbReference type="Gene3D" id="3.40.50.12280">
    <property type="match status" value="1"/>
</dbReference>
<comment type="similarity">
    <text evidence="1 3">Belongs to the complex I 20 kDa subunit family.</text>
</comment>
<evidence type="ECO:0000256" key="1">
    <source>
        <dbReference type="ARBA" id="ARBA00009173"/>
    </source>
</evidence>
<dbReference type="STRING" id="2880.D8LIF1"/>
<dbReference type="GO" id="GO:0051539">
    <property type="term" value="F:4 iron, 4 sulfur cluster binding"/>
    <property type="evidence" value="ECO:0007669"/>
    <property type="project" value="UniProtKB-KW"/>
</dbReference>
<dbReference type="PANTHER" id="PTHR11995:SF14">
    <property type="entry name" value="NADH DEHYDROGENASE [UBIQUINONE] IRON-SULFUR PROTEIN 7, MITOCHONDRIAL"/>
    <property type="match status" value="1"/>
</dbReference>
<dbReference type="GO" id="GO:0015990">
    <property type="term" value="P:electron transport coupled proton transport"/>
    <property type="evidence" value="ECO:0007669"/>
    <property type="project" value="TreeGrafter"/>
</dbReference>
<evidence type="ECO:0000256" key="2">
    <source>
        <dbReference type="ARBA" id="ARBA00023027"/>
    </source>
</evidence>
<keyword evidence="3" id="KW-0004">4Fe-4S</keyword>
<proteinExistence type="inferred from homology"/>
<organism evidence="6 7">
    <name type="scientific">Ectocarpus siliculosus</name>
    <name type="common">Brown alga</name>
    <name type="synonym">Conferva siliculosa</name>
    <dbReference type="NCBI Taxonomy" id="2880"/>
    <lineage>
        <taxon>Eukaryota</taxon>
        <taxon>Sar</taxon>
        <taxon>Stramenopiles</taxon>
        <taxon>Ochrophyta</taxon>
        <taxon>PX clade</taxon>
        <taxon>Phaeophyceae</taxon>
        <taxon>Ectocarpales</taxon>
        <taxon>Ectocarpaceae</taxon>
        <taxon>Ectocarpus</taxon>
    </lineage>
</organism>
<dbReference type="EC" id="1.6.5.3" evidence="6"/>
<sequence>MMSLLPRRGLAIAMQQTRATAAVYRAPVALLHTTDKKQEQSSKVQDMRKPTSSELTRAENVDQLMQQGKGGVEFVVSKVDDLVNWARKGSLWPMTFGLACCAVEMMHSAASRYDLERFGMVFRASPRQSDVMIVAGTLCNKMAPALRKVYDQMPEPRWVVSMGSCANGGGYYHYSYSVVRGCDRIVPVDIYVPGCPPTAEALLYGLLQLQKKIKGNKSLLLRLKK</sequence>
<dbReference type="GO" id="GO:0045271">
    <property type="term" value="C:respiratory chain complex I"/>
    <property type="evidence" value="ECO:0007669"/>
    <property type="project" value="TreeGrafter"/>
</dbReference>
<dbReference type="GO" id="GO:0032981">
    <property type="term" value="P:mitochondrial respiratory chain complex I assembly"/>
    <property type="evidence" value="ECO:0007669"/>
    <property type="project" value="TreeGrafter"/>
</dbReference>
<dbReference type="SUPFAM" id="SSF56770">
    <property type="entry name" value="HydA/Nqo6-like"/>
    <property type="match status" value="1"/>
</dbReference>
<gene>
    <name evidence="6" type="primary">NUO10</name>
    <name evidence="6" type="ORF">Esi_0022_0078</name>
</gene>
<keyword evidence="6" id="KW-0560">Oxidoreductase</keyword>
<evidence type="ECO:0000256" key="4">
    <source>
        <dbReference type="SAM" id="MobiDB-lite"/>
    </source>
</evidence>
<accession>D8LIF1</accession>
<dbReference type="PANTHER" id="PTHR11995">
    <property type="entry name" value="NADH DEHYDROGENASE"/>
    <property type="match status" value="1"/>
</dbReference>
<name>D8LIF1_ECTSI</name>
<evidence type="ECO:0000256" key="3">
    <source>
        <dbReference type="RuleBase" id="RU004464"/>
    </source>
</evidence>
<dbReference type="GO" id="GO:0016491">
    <property type="term" value="F:oxidoreductase activity"/>
    <property type="evidence" value="ECO:0007669"/>
    <property type="project" value="UniProtKB-KW"/>
</dbReference>
<evidence type="ECO:0000313" key="6">
    <source>
        <dbReference type="EMBL" id="CBN79990.1"/>
    </source>
</evidence>
<dbReference type="InterPro" id="IPR006137">
    <property type="entry name" value="NADH_UbQ_OxRdtase-like_20kDa"/>
</dbReference>
<dbReference type="NCBIfam" id="NF005012">
    <property type="entry name" value="PRK06411.1"/>
    <property type="match status" value="1"/>
</dbReference>
<dbReference type="GO" id="GO:0048038">
    <property type="term" value="F:quinone binding"/>
    <property type="evidence" value="ECO:0007669"/>
    <property type="project" value="InterPro"/>
</dbReference>
<dbReference type="Pfam" id="PF01058">
    <property type="entry name" value="Oxidored_q6"/>
    <property type="match status" value="1"/>
</dbReference>
<dbReference type="InterPro" id="IPR006138">
    <property type="entry name" value="NADH_UQ_OxRdtase_20Kd_su"/>
</dbReference>
<keyword evidence="2 3" id="KW-0520">NAD</keyword>
<dbReference type="OrthoDB" id="268400at2759"/>
<dbReference type="EMBL" id="FN649760">
    <property type="protein sequence ID" value="CBN79990.1"/>
    <property type="molecule type" value="Genomic_DNA"/>
</dbReference>
<reference evidence="6 7" key="1">
    <citation type="journal article" date="2010" name="Nature">
        <title>The Ectocarpus genome and the independent evolution of multicellularity in brown algae.</title>
        <authorList>
            <person name="Cock J.M."/>
            <person name="Sterck L."/>
            <person name="Rouze P."/>
            <person name="Scornet D."/>
            <person name="Allen A.E."/>
            <person name="Amoutzias G."/>
            <person name="Anthouard V."/>
            <person name="Artiguenave F."/>
            <person name="Aury J.M."/>
            <person name="Badger J.H."/>
            <person name="Beszteri B."/>
            <person name="Billiau K."/>
            <person name="Bonnet E."/>
            <person name="Bothwell J.H."/>
            <person name="Bowler C."/>
            <person name="Boyen C."/>
            <person name="Brownlee C."/>
            <person name="Carrano C.J."/>
            <person name="Charrier B."/>
            <person name="Cho G.Y."/>
            <person name="Coelho S.M."/>
            <person name="Collen J."/>
            <person name="Corre E."/>
            <person name="Da Silva C."/>
            <person name="Delage L."/>
            <person name="Delaroque N."/>
            <person name="Dittami S.M."/>
            <person name="Doulbeau S."/>
            <person name="Elias M."/>
            <person name="Farnham G."/>
            <person name="Gachon C.M."/>
            <person name="Gschloessl B."/>
            <person name="Heesch S."/>
            <person name="Jabbari K."/>
            <person name="Jubin C."/>
            <person name="Kawai H."/>
            <person name="Kimura K."/>
            <person name="Kloareg B."/>
            <person name="Kupper F.C."/>
            <person name="Lang D."/>
            <person name="Le Bail A."/>
            <person name="Leblanc C."/>
            <person name="Lerouge P."/>
            <person name="Lohr M."/>
            <person name="Lopez P.J."/>
            <person name="Martens C."/>
            <person name="Maumus F."/>
            <person name="Michel G."/>
            <person name="Miranda-Saavedra D."/>
            <person name="Morales J."/>
            <person name="Moreau H."/>
            <person name="Motomura T."/>
            <person name="Nagasato C."/>
            <person name="Napoli C.A."/>
            <person name="Nelson D.R."/>
            <person name="Nyvall-Collen P."/>
            <person name="Peters A.F."/>
            <person name="Pommier C."/>
            <person name="Potin P."/>
            <person name="Poulain J."/>
            <person name="Quesneville H."/>
            <person name="Read B."/>
            <person name="Rensing S.A."/>
            <person name="Ritter A."/>
            <person name="Rousvoal S."/>
            <person name="Samanta M."/>
            <person name="Samson G."/>
            <person name="Schroeder D.C."/>
            <person name="Segurens B."/>
            <person name="Strittmatter M."/>
            <person name="Tonon T."/>
            <person name="Tregear J.W."/>
            <person name="Valentin K."/>
            <person name="von Dassow P."/>
            <person name="Yamagishi T."/>
            <person name="Van de Peer Y."/>
            <person name="Wincker P."/>
        </authorList>
    </citation>
    <scope>NUCLEOTIDE SEQUENCE [LARGE SCALE GENOMIC DNA]</scope>
    <source>
        <strain evidence="7">Ec32 / CCAP1310/4</strain>
    </source>
</reference>
<keyword evidence="7" id="KW-1185">Reference proteome</keyword>
<dbReference type="AlphaFoldDB" id="D8LIF1"/>
<dbReference type="eggNOG" id="KOG1687">
    <property type="taxonomic scope" value="Eukaryota"/>
</dbReference>
<dbReference type="Proteomes" id="UP000002630">
    <property type="component" value="Unassembled WGS sequence"/>
</dbReference>
<protein>
    <submittedName>
        <fullName evidence="6">NUO10 homolog, NADH dehydrogenase (Ubiquinone) subunit 10</fullName>
        <ecNumber evidence="6">1.6.5.3</ecNumber>
    </submittedName>
</protein>
<dbReference type="GO" id="GO:0008137">
    <property type="term" value="F:NADH dehydrogenase (ubiquinone) activity"/>
    <property type="evidence" value="ECO:0007669"/>
    <property type="project" value="InterPro"/>
</dbReference>
<dbReference type="GO" id="GO:0005739">
    <property type="term" value="C:mitochondrion"/>
    <property type="evidence" value="ECO:0007669"/>
    <property type="project" value="GOC"/>
</dbReference>
<dbReference type="HAMAP" id="MF_01356">
    <property type="entry name" value="NDH1_NuoB"/>
    <property type="match status" value="1"/>
</dbReference>
<keyword evidence="3" id="KW-0479">Metal-binding</keyword>
<keyword evidence="3" id="KW-0411">Iron-sulfur</keyword>
<dbReference type="GO" id="GO:0009060">
    <property type="term" value="P:aerobic respiration"/>
    <property type="evidence" value="ECO:0007669"/>
    <property type="project" value="TreeGrafter"/>
</dbReference>
<dbReference type="GO" id="GO:0046872">
    <property type="term" value="F:metal ion binding"/>
    <property type="evidence" value="ECO:0007669"/>
    <property type="project" value="UniProtKB-KW"/>
</dbReference>
<dbReference type="NCBIfam" id="TIGR01957">
    <property type="entry name" value="nuoB_fam"/>
    <property type="match status" value="1"/>
</dbReference>
<feature type="region of interest" description="Disordered" evidence="4">
    <location>
        <begin position="35"/>
        <end position="55"/>
    </location>
</feature>
<keyword evidence="3" id="KW-0408">Iron</keyword>
<evidence type="ECO:0000259" key="5">
    <source>
        <dbReference type="Pfam" id="PF01058"/>
    </source>
</evidence>
<dbReference type="FunFam" id="3.40.50.12280:FF:000001">
    <property type="entry name" value="NADH-quinone oxidoreductase subunit B 2"/>
    <property type="match status" value="1"/>
</dbReference>